<protein>
    <submittedName>
        <fullName evidence="1">Uncharacterized protein</fullName>
    </submittedName>
</protein>
<dbReference type="AlphaFoldDB" id="A0A095UFW8"/>
<gene>
    <name evidence="1" type="ORF">Y5S_03728</name>
</gene>
<keyword evidence="2" id="KW-1185">Reference proteome</keyword>
<name>A0A095UFW8_9GAMM</name>
<evidence type="ECO:0000313" key="2">
    <source>
        <dbReference type="Proteomes" id="UP000029444"/>
    </source>
</evidence>
<sequence length="96" mass="10976">MPTQYNLKPGFKIYFLTVWFEDKVYAFGSGLGFTDVIYSYAIAETEEQALSLAHEKYDQEQPKVRKISASCARNQYLNRYCFPENMVGVEKGAAIS</sequence>
<proteinExistence type="predicted"/>
<organism evidence="1 2">
    <name type="scientific">Alcanivorax nanhaiticus</name>
    <dbReference type="NCBI Taxonomy" id="1177154"/>
    <lineage>
        <taxon>Bacteria</taxon>
        <taxon>Pseudomonadati</taxon>
        <taxon>Pseudomonadota</taxon>
        <taxon>Gammaproteobacteria</taxon>
        <taxon>Oceanospirillales</taxon>
        <taxon>Alcanivoracaceae</taxon>
        <taxon>Alcanivorax</taxon>
    </lineage>
</organism>
<dbReference type="Proteomes" id="UP000029444">
    <property type="component" value="Unassembled WGS sequence"/>
</dbReference>
<dbReference type="OrthoDB" id="6626245at2"/>
<comment type="caution">
    <text evidence="1">The sequence shown here is derived from an EMBL/GenBank/DDBJ whole genome shotgun (WGS) entry which is preliminary data.</text>
</comment>
<reference evidence="1 2" key="1">
    <citation type="submission" date="2012-09" db="EMBL/GenBank/DDBJ databases">
        <title>Genome Sequence of alkane-degrading Bacterium Alcanivorax sp. 19-m-6.</title>
        <authorList>
            <person name="Lai Q."/>
            <person name="Shao Z."/>
        </authorList>
    </citation>
    <scope>NUCLEOTIDE SEQUENCE [LARGE SCALE GENOMIC DNA]</scope>
    <source>
        <strain evidence="1 2">19-m-6</strain>
    </source>
</reference>
<accession>A0A095UFW8</accession>
<dbReference type="EMBL" id="ARXV01000025">
    <property type="protein sequence ID" value="KGD61390.1"/>
    <property type="molecule type" value="Genomic_DNA"/>
</dbReference>
<dbReference type="PATRIC" id="fig|1177154.3.peg.3730"/>
<evidence type="ECO:0000313" key="1">
    <source>
        <dbReference type="EMBL" id="KGD61390.1"/>
    </source>
</evidence>
<dbReference type="RefSeq" id="WP_035235393.1">
    <property type="nucleotide sequence ID" value="NZ_ARXV01000025.1"/>
</dbReference>
<dbReference type="STRING" id="1177154.Y5S_03728"/>